<proteinExistence type="predicted"/>
<evidence type="ECO:0000256" key="1">
    <source>
        <dbReference type="SAM" id="Coils"/>
    </source>
</evidence>
<organism evidence="2 3">
    <name type="scientific">Hymenolepis diminuta</name>
    <name type="common">Rat tapeworm</name>
    <dbReference type="NCBI Taxonomy" id="6216"/>
    <lineage>
        <taxon>Eukaryota</taxon>
        <taxon>Metazoa</taxon>
        <taxon>Spiralia</taxon>
        <taxon>Lophotrochozoa</taxon>
        <taxon>Platyhelminthes</taxon>
        <taxon>Cestoda</taxon>
        <taxon>Eucestoda</taxon>
        <taxon>Cyclophyllidea</taxon>
        <taxon>Hymenolepididae</taxon>
        <taxon>Hymenolepis</taxon>
    </lineage>
</organism>
<feature type="non-terminal residue" evidence="2">
    <location>
        <position position="99"/>
    </location>
</feature>
<reference evidence="2 3" key="1">
    <citation type="submission" date="2019-07" db="EMBL/GenBank/DDBJ databases">
        <authorList>
            <person name="Jastrzebski P J."/>
            <person name="Paukszto L."/>
            <person name="Jastrzebski P J."/>
        </authorList>
    </citation>
    <scope>NUCLEOTIDE SEQUENCE [LARGE SCALE GENOMIC DNA]</scope>
    <source>
        <strain evidence="2 3">WMS-il1</strain>
    </source>
</reference>
<feature type="coiled-coil region" evidence="1">
    <location>
        <begin position="60"/>
        <end position="87"/>
    </location>
</feature>
<sequence>MAELKAIRVEIHRMEMKKAQIARQQEQLIQALEQSVQKRDSIITRNECAKTVKAKEALTKNNLHREIESLQSKIISYEKSAKKFDEECVNLEVESKKME</sequence>
<keyword evidence="3" id="KW-1185">Reference proteome</keyword>
<name>A0A564Y7R0_HYMDI</name>
<keyword evidence="1" id="KW-0175">Coiled coil</keyword>
<dbReference type="PANTHER" id="PTHR16275">
    <property type="entry name" value="COILED-COIL DOMAIN-CONTAINING PROTEIN 40"/>
    <property type="match status" value="1"/>
</dbReference>
<dbReference type="Proteomes" id="UP000321570">
    <property type="component" value="Unassembled WGS sequence"/>
</dbReference>
<gene>
    <name evidence="2" type="ORF">WMSIL1_LOCUS3179</name>
</gene>
<accession>A0A564Y7R0</accession>
<evidence type="ECO:0000313" key="2">
    <source>
        <dbReference type="EMBL" id="VUZ42593.1"/>
    </source>
</evidence>
<dbReference type="GO" id="GO:0005737">
    <property type="term" value="C:cytoplasm"/>
    <property type="evidence" value="ECO:0007669"/>
    <property type="project" value="TreeGrafter"/>
</dbReference>
<dbReference type="InterPro" id="IPR037386">
    <property type="entry name" value="CCDC40"/>
</dbReference>
<dbReference type="EMBL" id="CABIJS010000089">
    <property type="protein sequence ID" value="VUZ42593.1"/>
    <property type="molecule type" value="Genomic_DNA"/>
</dbReference>
<dbReference type="PANTHER" id="PTHR16275:SF8">
    <property type="entry name" value="COILED-COIL DOMAIN-CONTAINING PROTEIN 40"/>
    <property type="match status" value="1"/>
</dbReference>
<protein>
    <submittedName>
        <fullName evidence="2">Uncharacterized protein</fullName>
    </submittedName>
</protein>
<dbReference type="GO" id="GO:0035082">
    <property type="term" value="P:axoneme assembly"/>
    <property type="evidence" value="ECO:0007669"/>
    <property type="project" value="InterPro"/>
</dbReference>
<dbReference type="AlphaFoldDB" id="A0A564Y7R0"/>
<evidence type="ECO:0000313" key="3">
    <source>
        <dbReference type="Proteomes" id="UP000321570"/>
    </source>
</evidence>